<evidence type="ECO:0000313" key="2">
    <source>
        <dbReference type="Ensembl" id="ENSOMYP00000075559.2"/>
    </source>
</evidence>
<dbReference type="AlphaFoldDB" id="A0A8C7SXN2"/>
<name>A0A8C7SXN2_ONCMY</name>
<dbReference type="PROSITE" id="PS51808">
    <property type="entry name" value="CHCH"/>
    <property type="match status" value="1"/>
</dbReference>
<gene>
    <name evidence="2" type="primary">LOC110486104</name>
</gene>
<keyword evidence="3" id="KW-1185">Reference proteome</keyword>
<reference evidence="2" key="3">
    <citation type="submission" date="2025-09" db="UniProtKB">
        <authorList>
            <consortium name="Ensembl"/>
        </authorList>
    </citation>
    <scope>IDENTIFICATION</scope>
</reference>
<dbReference type="Proteomes" id="UP000694395">
    <property type="component" value="Chromosome 13"/>
</dbReference>
<dbReference type="PANTHER" id="PTHR47106">
    <property type="entry name" value="COILED-COIL-HELIX-COILED-COIL-HELIX DOMAIN-CONTAINING PROTEIN 5"/>
    <property type="match status" value="1"/>
</dbReference>
<dbReference type="GO" id="GO:0045333">
    <property type="term" value="P:cellular respiration"/>
    <property type="evidence" value="ECO:0007669"/>
    <property type="project" value="TreeGrafter"/>
</dbReference>
<dbReference type="Ensembl" id="ENSOMYT00000082244.2">
    <property type="protein sequence ID" value="ENSOMYP00000075559.2"/>
    <property type="gene ID" value="ENSOMYG00000034928.2"/>
</dbReference>
<dbReference type="GO" id="GO:0005758">
    <property type="term" value="C:mitochondrial intermembrane space"/>
    <property type="evidence" value="ECO:0007669"/>
    <property type="project" value="TreeGrafter"/>
</dbReference>
<dbReference type="PANTHER" id="PTHR47106:SF1">
    <property type="entry name" value="COILED-COIL-HELIX-COILED-COIL-HELIX DOMAIN-CONTAINING PROTEIN 5"/>
    <property type="match status" value="1"/>
</dbReference>
<accession>A0A8C7SXN2</accession>
<dbReference type="Pfam" id="PF16860">
    <property type="entry name" value="CX9C"/>
    <property type="match status" value="1"/>
</dbReference>
<sequence>MSNLELTTTQDQCLQTTSTTNMQVAMDITTKYCHKEMESYGQCVAAHPSTWQQHCQDLKMKVAQCTSSHPVIQKIRTDCSKEFTEFERCLLENQNSPTSCSAHVARFLGCAETVDLAGVGECSLIVDQFPARSQPSLFL</sequence>
<reference evidence="2" key="1">
    <citation type="submission" date="2020-07" db="EMBL/GenBank/DDBJ databases">
        <title>A long reads based de novo assembly of the rainbow trout Arlee double haploid line genome.</title>
        <authorList>
            <person name="Gao G."/>
            <person name="Palti Y."/>
        </authorList>
    </citation>
    <scope>NUCLEOTIDE SEQUENCE [LARGE SCALE GENOMIC DNA]</scope>
</reference>
<reference evidence="2" key="2">
    <citation type="submission" date="2025-08" db="UniProtKB">
        <authorList>
            <consortium name="Ensembl"/>
        </authorList>
    </citation>
    <scope>IDENTIFICATION</scope>
</reference>
<evidence type="ECO:0000259" key="1">
    <source>
        <dbReference type="Pfam" id="PF16860"/>
    </source>
</evidence>
<dbReference type="GeneTree" id="ENSGT00390000007919"/>
<evidence type="ECO:0000313" key="3">
    <source>
        <dbReference type="Proteomes" id="UP000694395"/>
    </source>
</evidence>
<dbReference type="Gene3D" id="1.10.287.2900">
    <property type="match status" value="2"/>
</dbReference>
<proteinExistence type="predicted"/>
<protein>
    <recommendedName>
        <fullName evidence="1">IMS import disulfide relay-system CHCH-CHCH-like Cx9C domain-containing protein</fullName>
    </recommendedName>
</protein>
<dbReference type="InterPro" id="IPR052848">
    <property type="entry name" value="CHCH_domain-containing_protein"/>
</dbReference>
<feature type="domain" description="IMS import disulfide relay-system CHCH-CHCH-like Cx9C" evidence="1">
    <location>
        <begin position="26"/>
        <end position="70"/>
    </location>
</feature>
<organism evidence="2 3">
    <name type="scientific">Oncorhynchus mykiss</name>
    <name type="common">Rainbow trout</name>
    <name type="synonym">Salmo gairdneri</name>
    <dbReference type="NCBI Taxonomy" id="8022"/>
    <lineage>
        <taxon>Eukaryota</taxon>
        <taxon>Metazoa</taxon>
        <taxon>Chordata</taxon>
        <taxon>Craniata</taxon>
        <taxon>Vertebrata</taxon>
        <taxon>Euteleostomi</taxon>
        <taxon>Actinopterygii</taxon>
        <taxon>Neopterygii</taxon>
        <taxon>Teleostei</taxon>
        <taxon>Protacanthopterygii</taxon>
        <taxon>Salmoniformes</taxon>
        <taxon>Salmonidae</taxon>
        <taxon>Salmoninae</taxon>
        <taxon>Oncorhynchus</taxon>
    </lineage>
</organism>
<dbReference type="InterPro" id="IPR031731">
    <property type="entry name" value="CX9C"/>
</dbReference>